<dbReference type="OMA" id="YIVEYSY"/>
<accession>A0AA38CJ78</accession>
<dbReference type="InterPro" id="IPR000008">
    <property type="entry name" value="C2_dom"/>
</dbReference>
<protein>
    <recommendedName>
        <fullName evidence="1">C2 domain-containing protein</fullName>
    </recommendedName>
</protein>
<evidence type="ECO:0000259" key="1">
    <source>
        <dbReference type="PROSITE" id="PS50004"/>
    </source>
</evidence>
<dbReference type="InterPro" id="IPR044518">
    <property type="entry name" value="ARF_GAP_AGD11/12/13"/>
</dbReference>
<sequence length="70" mass="7962">MEGHYTGLLKVHVIRGMNLVQRDLLGSDPYVVVRLGEQSVKCRTVKRNLNPFWDDELTLGIPSETPQLEV</sequence>
<comment type="caution">
    <text evidence="2">The sequence shown here is derived from an EMBL/GenBank/DDBJ whole genome shotgun (WGS) entry which is preliminary data.</text>
</comment>
<dbReference type="AlphaFoldDB" id="A0AA38CJ78"/>
<dbReference type="PROSITE" id="PS50004">
    <property type="entry name" value="C2"/>
    <property type="match status" value="1"/>
</dbReference>
<dbReference type="Gene3D" id="2.60.40.150">
    <property type="entry name" value="C2 domain"/>
    <property type="match status" value="1"/>
</dbReference>
<feature type="domain" description="C2" evidence="1">
    <location>
        <begin position="1"/>
        <end position="70"/>
    </location>
</feature>
<dbReference type="Pfam" id="PF00168">
    <property type="entry name" value="C2"/>
    <property type="match status" value="1"/>
</dbReference>
<feature type="non-terminal residue" evidence="2">
    <location>
        <position position="70"/>
    </location>
</feature>
<keyword evidence="3" id="KW-1185">Reference proteome</keyword>
<evidence type="ECO:0000313" key="2">
    <source>
        <dbReference type="EMBL" id="KAH9299728.1"/>
    </source>
</evidence>
<proteinExistence type="predicted"/>
<dbReference type="GO" id="GO:0005543">
    <property type="term" value="F:phospholipid binding"/>
    <property type="evidence" value="ECO:0007669"/>
    <property type="project" value="InterPro"/>
</dbReference>
<dbReference type="Proteomes" id="UP000824469">
    <property type="component" value="Unassembled WGS sequence"/>
</dbReference>
<dbReference type="SUPFAM" id="SSF49562">
    <property type="entry name" value="C2 domain (Calcium/lipid-binding domain, CaLB)"/>
    <property type="match status" value="1"/>
</dbReference>
<feature type="non-terminal residue" evidence="2">
    <location>
        <position position="1"/>
    </location>
</feature>
<dbReference type="PANTHER" id="PTHR46220">
    <property type="entry name" value="ADP-RIBOSYLATION FACTOR GTPASE-ACTIVATING PROTEIN AGD12"/>
    <property type="match status" value="1"/>
</dbReference>
<name>A0AA38CJ78_TAXCH</name>
<evidence type="ECO:0000313" key="3">
    <source>
        <dbReference type="Proteomes" id="UP000824469"/>
    </source>
</evidence>
<dbReference type="GO" id="GO:0005096">
    <property type="term" value="F:GTPase activator activity"/>
    <property type="evidence" value="ECO:0007669"/>
    <property type="project" value="InterPro"/>
</dbReference>
<reference evidence="2 3" key="1">
    <citation type="journal article" date="2021" name="Nat. Plants">
        <title>The Taxus genome provides insights into paclitaxel biosynthesis.</title>
        <authorList>
            <person name="Xiong X."/>
            <person name="Gou J."/>
            <person name="Liao Q."/>
            <person name="Li Y."/>
            <person name="Zhou Q."/>
            <person name="Bi G."/>
            <person name="Li C."/>
            <person name="Du R."/>
            <person name="Wang X."/>
            <person name="Sun T."/>
            <person name="Guo L."/>
            <person name="Liang H."/>
            <person name="Lu P."/>
            <person name="Wu Y."/>
            <person name="Zhang Z."/>
            <person name="Ro D.K."/>
            <person name="Shang Y."/>
            <person name="Huang S."/>
            <person name="Yan J."/>
        </authorList>
    </citation>
    <scope>NUCLEOTIDE SEQUENCE [LARGE SCALE GENOMIC DNA]</scope>
    <source>
        <strain evidence="2">Ta-2019</strain>
    </source>
</reference>
<organism evidence="2 3">
    <name type="scientific">Taxus chinensis</name>
    <name type="common">Chinese yew</name>
    <name type="synonym">Taxus wallichiana var. chinensis</name>
    <dbReference type="NCBI Taxonomy" id="29808"/>
    <lineage>
        <taxon>Eukaryota</taxon>
        <taxon>Viridiplantae</taxon>
        <taxon>Streptophyta</taxon>
        <taxon>Embryophyta</taxon>
        <taxon>Tracheophyta</taxon>
        <taxon>Spermatophyta</taxon>
        <taxon>Pinopsida</taxon>
        <taxon>Pinidae</taxon>
        <taxon>Conifers II</taxon>
        <taxon>Cupressales</taxon>
        <taxon>Taxaceae</taxon>
        <taxon>Taxus</taxon>
    </lineage>
</organism>
<dbReference type="EMBL" id="JAHRHJ020000010">
    <property type="protein sequence ID" value="KAH9299728.1"/>
    <property type="molecule type" value="Genomic_DNA"/>
</dbReference>
<dbReference type="PANTHER" id="PTHR46220:SF1">
    <property type="entry name" value="ADP-RIBOSYLATION FACTOR GTPASE-ACTIVATING PROTEIN AGD12"/>
    <property type="match status" value="1"/>
</dbReference>
<dbReference type="InterPro" id="IPR035892">
    <property type="entry name" value="C2_domain_sf"/>
</dbReference>
<gene>
    <name evidence="2" type="ORF">KI387_031410</name>
</gene>